<dbReference type="Proteomes" id="UP000245845">
    <property type="component" value="Unassembled WGS sequence"/>
</dbReference>
<evidence type="ECO:0000256" key="1">
    <source>
        <dbReference type="SAM" id="Phobius"/>
    </source>
</evidence>
<feature type="transmembrane region" description="Helical" evidence="1">
    <location>
        <begin position="37"/>
        <end position="57"/>
    </location>
</feature>
<dbReference type="GO" id="GO:0004175">
    <property type="term" value="F:endopeptidase activity"/>
    <property type="evidence" value="ECO:0007669"/>
    <property type="project" value="UniProtKB-ARBA"/>
</dbReference>
<feature type="domain" description="CAAX prenyl protease 2/Lysostaphin resistance protein A-like" evidence="2">
    <location>
        <begin position="175"/>
        <end position="265"/>
    </location>
</feature>
<dbReference type="GO" id="GO:0006508">
    <property type="term" value="P:proteolysis"/>
    <property type="evidence" value="ECO:0007669"/>
    <property type="project" value="UniProtKB-KW"/>
</dbReference>
<organism evidence="3 4">
    <name type="scientific">Faecalicatena orotica</name>
    <dbReference type="NCBI Taxonomy" id="1544"/>
    <lineage>
        <taxon>Bacteria</taxon>
        <taxon>Bacillati</taxon>
        <taxon>Bacillota</taxon>
        <taxon>Clostridia</taxon>
        <taxon>Lachnospirales</taxon>
        <taxon>Lachnospiraceae</taxon>
        <taxon>Faecalicatena</taxon>
    </lineage>
</organism>
<dbReference type="RefSeq" id="WP_109733661.1">
    <property type="nucleotide sequence ID" value="NZ_BAAACK010000021.1"/>
</dbReference>
<dbReference type="InterPro" id="IPR003675">
    <property type="entry name" value="Rce1/LyrA-like_dom"/>
</dbReference>
<dbReference type="AlphaFoldDB" id="A0A2Y9BK60"/>
<dbReference type="PANTHER" id="PTHR35797:SF1">
    <property type="entry name" value="PROTEASE"/>
    <property type="match status" value="1"/>
</dbReference>
<dbReference type="OrthoDB" id="9777755at2"/>
<gene>
    <name evidence="3" type="ORF">A8806_12028</name>
</gene>
<feature type="transmembrane region" description="Helical" evidence="1">
    <location>
        <begin position="200"/>
        <end position="220"/>
    </location>
</feature>
<keyword evidence="3" id="KW-0378">Hydrolase</keyword>
<feature type="transmembrane region" description="Helical" evidence="1">
    <location>
        <begin position="161"/>
        <end position="179"/>
    </location>
</feature>
<dbReference type="InterPro" id="IPR042150">
    <property type="entry name" value="MmRce1-like"/>
</dbReference>
<keyword evidence="3" id="KW-0645">Protease</keyword>
<evidence type="ECO:0000313" key="4">
    <source>
        <dbReference type="Proteomes" id="UP000245845"/>
    </source>
</evidence>
<protein>
    <submittedName>
        <fullName evidence="3">CAAX prenyl protease-like protein</fullName>
    </submittedName>
</protein>
<feature type="transmembrane region" description="Helical" evidence="1">
    <location>
        <begin position="276"/>
        <end position="293"/>
    </location>
</feature>
<evidence type="ECO:0000259" key="2">
    <source>
        <dbReference type="Pfam" id="PF02517"/>
    </source>
</evidence>
<feature type="transmembrane region" description="Helical" evidence="1">
    <location>
        <begin position="252"/>
        <end position="270"/>
    </location>
</feature>
<keyword evidence="4" id="KW-1185">Reference proteome</keyword>
<dbReference type="Pfam" id="PF02517">
    <property type="entry name" value="Rce1-like"/>
    <property type="match status" value="1"/>
</dbReference>
<name>A0A2Y9BK60_9FIRM</name>
<keyword evidence="1" id="KW-0472">Membrane</keyword>
<feature type="transmembrane region" description="Helical" evidence="1">
    <location>
        <begin position="136"/>
        <end position="155"/>
    </location>
</feature>
<dbReference type="EMBL" id="QGDL01000020">
    <property type="protein sequence ID" value="PWJ21459.1"/>
    <property type="molecule type" value="Genomic_DNA"/>
</dbReference>
<dbReference type="PANTHER" id="PTHR35797">
    <property type="entry name" value="PROTEASE-RELATED"/>
    <property type="match status" value="1"/>
</dbReference>
<dbReference type="GO" id="GO:0080120">
    <property type="term" value="P:CAAX-box protein maturation"/>
    <property type="evidence" value="ECO:0007669"/>
    <property type="project" value="UniProtKB-ARBA"/>
</dbReference>
<accession>A0A2Y9BK60</accession>
<keyword evidence="1" id="KW-0812">Transmembrane</keyword>
<feature type="transmembrane region" description="Helical" evidence="1">
    <location>
        <begin position="96"/>
        <end position="116"/>
    </location>
</feature>
<feature type="transmembrane region" description="Helical" evidence="1">
    <location>
        <begin position="69"/>
        <end position="90"/>
    </location>
</feature>
<sequence>MRAGNSKKAEIAIFFAISYGCSLIFGIIIYLGIYEEVYNISLFMMLTPAAGVALAKIRSSNNEKGIKQIHKIIIVAFCVSLFALLFRITGVIGEPLLKIFIIVGNDILSLIILLYAWMSCPRLDPSKNIKVGAKYILIYTVIMFIIVICMSFKGITFYTFFAPFASIVHFPLQCILTFGEEYGWRGYLQPLLQRRFGKRLGVIFVGVLWQIWHIPFYFPIDNWNWTVQFARFIYLPALSVAFGYVYMKTKNIWIISFMHFMTNIILTFLPDYKDTHYLPCIMILSCICFSLLFTKTYQAGVKDVYGRIS</sequence>
<reference evidence="3 4" key="1">
    <citation type="submission" date="2018-05" db="EMBL/GenBank/DDBJ databases">
        <title>The Hungate 1000. A catalogue of reference genomes from the rumen microbiome.</title>
        <authorList>
            <person name="Kelly W."/>
        </authorList>
    </citation>
    <scope>NUCLEOTIDE SEQUENCE [LARGE SCALE GENOMIC DNA]</scope>
    <source>
        <strain evidence="3 4">NLAE-zl-C242</strain>
    </source>
</reference>
<evidence type="ECO:0000313" key="3">
    <source>
        <dbReference type="EMBL" id="PWJ21459.1"/>
    </source>
</evidence>
<proteinExistence type="predicted"/>
<comment type="caution">
    <text evidence="3">The sequence shown here is derived from an EMBL/GenBank/DDBJ whole genome shotgun (WGS) entry which is preliminary data.</text>
</comment>
<feature type="transmembrane region" description="Helical" evidence="1">
    <location>
        <begin position="226"/>
        <end position="245"/>
    </location>
</feature>
<feature type="transmembrane region" description="Helical" evidence="1">
    <location>
        <begin position="12"/>
        <end position="31"/>
    </location>
</feature>
<keyword evidence="1" id="KW-1133">Transmembrane helix</keyword>
<dbReference type="PROSITE" id="PS51257">
    <property type="entry name" value="PROKAR_LIPOPROTEIN"/>
    <property type="match status" value="1"/>
</dbReference>